<keyword evidence="4 11" id="KW-0378">Hydrolase</keyword>
<evidence type="ECO:0000256" key="7">
    <source>
        <dbReference type="ARBA" id="ARBA00023316"/>
    </source>
</evidence>
<sequence length="720" mass="82161">MTDLFDTPLAIEPPRPIFPYRHDHPVPLTGIVGMDNKPIPTNRFYSNLYLGDRRQGVWSLPYMLYLAHDQSGLSISHTDKEQLACGPDPNSRPFQFYISPLGIRSMSLGALQLNESSTITTTDYTPYSCRLTIQTSHEGMDGFINYPIVQGMGFVTGHYRNLTPVLDSVVCFRHFERVDGAVQKGFGKWKVMLEDGKTWLIYAFWQPDAPPLELRQEGNQRLQHAGQPWNGMIQVAKCPNPEQNEPIYDATAGSHAITITNRGYVYETHGWLQFQIQKWGRNASGGVLMFALPHHIESFEEETKRRTVKTLQLHSPTKGMMTAVVGDNWSCFEQELPVETEWFGLGITRHGVSDDIKQLLRKTAYEETRGDFCAECCGDSMYFSGKALAKYAQILLVVSTIVHDVPLAQEIYHKLMDAFTRFTSNKQQHPLIYDRKWRGLVSSASFNTGEPLSDFGNTYYNDHHFHYAYHIYTAAVFAYVEPLLFSTNDFLPHTKTWVTTLLRDVANPSPKDPYFPVSRSFDWYAGHSWAKGLFESADGKDQESTSEDYNFAYAMKLWGLVSHQPIITQRADLMLAVMKRSMNTYFLLTARHDGQIHPPGFAANNVTGILFENKVDHTTYFGADPRFIQGIHMIPLTPVSSYVRDSAFVKEEWERWFSRERTGDDGWKGILMANYGLVDVEKAWRFFFGGQWEGRWLDGGASRTWYAVFLLGLGAWRPGC</sequence>
<dbReference type="PROSITE" id="PS52008">
    <property type="entry name" value="GH81"/>
    <property type="match status" value="1"/>
</dbReference>
<evidence type="ECO:0000256" key="2">
    <source>
        <dbReference type="ARBA" id="ARBA00010730"/>
    </source>
</evidence>
<protein>
    <recommendedName>
        <fullName evidence="3">glucan endo-1,3-beta-D-glucosidase</fullName>
        <ecNumber evidence="3">3.2.1.39</ecNumber>
    </recommendedName>
</protein>
<keyword evidence="5" id="KW-0119">Carbohydrate metabolism</keyword>
<evidence type="ECO:0000256" key="5">
    <source>
        <dbReference type="ARBA" id="ARBA00023277"/>
    </source>
</evidence>
<keyword evidence="8" id="KW-0624">Polysaccharide degradation</keyword>
<accession>A0A3N4HZS2</accession>
<dbReference type="GO" id="GO:0009986">
    <property type="term" value="C:cell surface"/>
    <property type="evidence" value="ECO:0007669"/>
    <property type="project" value="TreeGrafter"/>
</dbReference>
<evidence type="ECO:0000256" key="3">
    <source>
        <dbReference type="ARBA" id="ARBA00012780"/>
    </source>
</evidence>
<evidence type="ECO:0000259" key="9">
    <source>
        <dbReference type="Pfam" id="PF03639"/>
    </source>
</evidence>
<evidence type="ECO:0000256" key="4">
    <source>
        <dbReference type="ARBA" id="ARBA00022801"/>
    </source>
</evidence>
<organism evidence="11 12">
    <name type="scientific">Ascobolus immersus RN42</name>
    <dbReference type="NCBI Taxonomy" id="1160509"/>
    <lineage>
        <taxon>Eukaryota</taxon>
        <taxon>Fungi</taxon>
        <taxon>Dikarya</taxon>
        <taxon>Ascomycota</taxon>
        <taxon>Pezizomycotina</taxon>
        <taxon>Pezizomycetes</taxon>
        <taxon>Pezizales</taxon>
        <taxon>Ascobolaceae</taxon>
        <taxon>Ascobolus</taxon>
    </lineage>
</organism>
<feature type="domain" description="Glycosyl hydrolase family 81 N-terminal" evidence="9">
    <location>
        <begin position="24"/>
        <end position="342"/>
    </location>
</feature>
<dbReference type="InterPro" id="IPR040720">
    <property type="entry name" value="GH81_C"/>
</dbReference>
<keyword evidence="12" id="KW-1185">Reference proteome</keyword>
<comment type="similarity">
    <text evidence="2">Belongs to the glycosyl hydrolase 81 family.</text>
</comment>
<dbReference type="InterPro" id="IPR005200">
    <property type="entry name" value="Endo-beta-glucanase"/>
</dbReference>
<evidence type="ECO:0000256" key="1">
    <source>
        <dbReference type="ARBA" id="ARBA00000382"/>
    </source>
</evidence>
<evidence type="ECO:0000256" key="8">
    <source>
        <dbReference type="ARBA" id="ARBA00023326"/>
    </source>
</evidence>
<dbReference type="EC" id="3.2.1.39" evidence="3"/>
<name>A0A3N4HZS2_ASCIM</name>
<proteinExistence type="inferred from homology"/>
<dbReference type="Pfam" id="PF03639">
    <property type="entry name" value="Glyco_hydro_81"/>
    <property type="match status" value="1"/>
</dbReference>
<evidence type="ECO:0000256" key="6">
    <source>
        <dbReference type="ARBA" id="ARBA00023295"/>
    </source>
</evidence>
<dbReference type="Pfam" id="PF17652">
    <property type="entry name" value="Glyco_hydro81C"/>
    <property type="match status" value="1"/>
</dbReference>
<keyword evidence="6" id="KW-0326">Glycosidase</keyword>
<dbReference type="OrthoDB" id="4473401at2759"/>
<dbReference type="GO" id="GO:0071555">
    <property type="term" value="P:cell wall organization"/>
    <property type="evidence" value="ECO:0007669"/>
    <property type="project" value="UniProtKB-KW"/>
</dbReference>
<reference evidence="11 12" key="1">
    <citation type="journal article" date="2018" name="Nat. Ecol. Evol.">
        <title>Pezizomycetes genomes reveal the molecular basis of ectomycorrhizal truffle lifestyle.</title>
        <authorList>
            <person name="Murat C."/>
            <person name="Payen T."/>
            <person name="Noel B."/>
            <person name="Kuo A."/>
            <person name="Morin E."/>
            <person name="Chen J."/>
            <person name="Kohler A."/>
            <person name="Krizsan K."/>
            <person name="Balestrini R."/>
            <person name="Da Silva C."/>
            <person name="Montanini B."/>
            <person name="Hainaut M."/>
            <person name="Levati E."/>
            <person name="Barry K.W."/>
            <person name="Belfiori B."/>
            <person name="Cichocki N."/>
            <person name="Clum A."/>
            <person name="Dockter R.B."/>
            <person name="Fauchery L."/>
            <person name="Guy J."/>
            <person name="Iotti M."/>
            <person name="Le Tacon F."/>
            <person name="Lindquist E.A."/>
            <person name="Lipzen A."/>
            <person name="Malagnac F."/>
            <person name="Mello A."/>
            <person name="Molinier V."/>
            <person name="Miyauchi S."/>
            <person name="Poulain J."/>
            <person name="Riccioni C."/>
            <person name="Rubini A."/>
            <person name="Sitrit Y."/>
            <person name="Splivallo R."/>
            <person name="Traeger S."/>
            <person name="Wang M."/>
            <person name="Zifcakova L."/>
            <person name="Wipf D."/>
            <person name="Zambonelli A."/>
            <person name="Paolocci F."/>
            <person name="Nowrousian M."/>
            <person name="Ottonello S."/>
            <person name="Baldrian P."/>
            <person name="Spatafora J.W."/>
            <person name="Henrissat B."/>
            <person name="Nagy L.G."/>
            <person name="Aury J.M."/>
            <person name="Wincker P."/>
            <person name="Grigoriev I.V."/>
            <person name="Bonfante P."/>
            <person name="Martin F.M."/>
        </authorList>
    </citation>
    <scope>NUCLEOTIDE SEQUENCE [LARGE SCALE GENOMIC DNA]</scope>
    <source>
        <strain evidence="11 12">RN42</strain>
    </source>
</reference>
<dbReference type="Gene3D" id="2.70.98.30">
    <property type="entry name" value="Golgi alpha-mannosidase II, domain 4"/>
    <property type="match status" value="1"/>
</dbReference>
<dbReference type="AlphaFoldDB" id="A0A3N4HZS2"/>
<evidence type="ECO:0000313" key="12">
    <source>
        <dbReference type="Proteomes" id="UP000275078"/>
    </source>
</evidence>
<dbReference type="Gene3D" id="1.10.287.1170">
    <property type="entry name" value="glycoside hydrolase family 81 endo-[beta] glucanase"/>
    <property type="match status" value="1"/>
</dbReference>
<dbReference type="PANTHER" id="PTHR31983">
    <property type="entry name" value="ENDO-1,3(4)-BETA-GLUCANASE 1"/>
    <property type="match status" value="1"/>
</dbReference>
<dbReference type="GO" id="GO:0052861">
    <property type="term" value="F:endo-1,3(4)-beta-glucanase activity"/>
    <property type="evidence" value="ECO:0007669"/>
    <property type="project" value="InterPro"/>
</dbReference>
<dbReference type="Proteomes" id="UP000275078">
    <property type="component" value="Unassembled WGS sequence"/>
</dbReference>
<keyword evidence="7" id="KW-0961">Cell wall biogenesis/degradation</keyword>
<feature type="domain" description="Glycosyl hydrolase family 81 C-terminal" evidence="10">
    <location>
        <begin position="352"/>
        <end position="706"/>
    </location>
</feature>
<evidence type="ECO:0000313" key="11">
    <source>
        <dbReference type="EMBL" id="RPA77370.1"/>
    </source>
</evidence>
<gene>
    <name evidence="11" type="ORF">BJ508DRAFT_212867</name>
</gene>
<dbReference type="GO" id="GO:0000272">
    <property type="term" value="P:polysaccharide catabolic process"/>
    <property type="evidence" value="ECO:0007669"/>
    <property type="project" value="UniProtKB-KW"/>
</dbReference>
<comment type="catalytic activity">
    <reaction evidence="1">
        <text>Hydrolysis of (1-&gt;3)-beta-D-glucosidic linkages in (1-&gt;3)-beta-D-glucans.</text>
        <dbReference type="EC" id="3.2.1.39"/>
    </reaction>
</comment>
<dbReference type="EMBL" id="ML119727">
    <property type="protein sequence ID" value="RPA77370.1"/>
    <property type="molecule type" value="Genomic_DNA"/>
</dbReference>
<dbReference type="PANTHER" id="PTHR31983:SF0">
    <property type="entry name" value="GLUCAN ENDO-1,3-BETA-D-GLUCOSIDASE 2"/>
    <property type="match status" value="1"/>
</dbReference>
<evidence type="ECO:0000259" key="10">
    <source>
        <dbReference type="Pfam" id="PF17652"/>
    </source>
</evidence>
<dbReference type="InterPro" id="IPR040451">
    <property type="entry name" value="GH81_N"/>
</dbReference>
<dbReference type="STRING" id="1160509.A0A3N4HZS2"/>
<dbReference type="GO" id="GO:0042973">
    <property type="term" value="F:glucan endo-1,3-beta-D-glucosidase activity"/>
    <property type="evidence" value="ECO:0007669"/>
    <property type="project" value="UniProtKB-EC"/>
</dbReference>